<name>A0A937A8M3_9BACT</name>
<reference evidence="7" key="1">
    <citation type="submission" date="2021-01" db="EMBL/GenBank/DDBJ databases">
        <title>Marivirga sp. nov., isolated from intertidal surface sediments.</title>
        <authorList>
            <person name="Zhang M."/>
        </authorList>
    </citation>
    <scope>NUCLEOTIDE SEQUENCE</scope>
    <source>
        <strain evidence="7">SM1354</strain>
    </source>
</reference>
<evidence type="ECO:0000313" key="8">
    <source>
        <dbReference type="Proteomes" id="UP000642920"/>
    </source>
</evidence>
<dbReference type="Gene3D" id="3.90.1150.10">
    <property type="entry name" value="Aspartate Aminotransferase, domain 1"/>
    <property type="match status" value="1"/>
</dbReference>
<protein>
    <submittedName>
        <fullName evidence="7">Pyridoxal phosphate-dependent aminotransferase family protein</fullName>
    </submittedName>
</protein>
<comment type="cofactor">
    <cofactor evidence="1 5">
        <name>pyridoxal 5'-phosphate</name>
        <dbReference type="ChEBI" id="CHEBI:597326"/>
    </cofactor>
</comment>
<keyword evidence="4 5" id="KW-0663">Pyridoxal phosphate</keyword>
<evidence type="ECO:0000259" key="6">
    <source>
        <dbReference type="Pfam" id="PF00155"/>
    </source>
</evidence>
<dbReference type="PANTHER" id="PTHR13693">
    <property type="entry name" value="CLASS II AMINOTRANSFERASE/8-AMINO-7-OXONONANOATE SYNTHASE"/>
    <property type="match status" value="1"/>
</dbReference>
<dbReference type="PROSITE" id="PS00599">
    <property type="entry name" value="AA_TRANSFER_CLASS_2"/>
    <property type="match status" value="1"/>
</dbReference>
<dbReference type="InterPro" id="IPR050087">
    <property type="entry name" value="AON_synthase_class-II"/>
</dbReference>
<dbReference type="InterPro" id="IPR001917">
    <property type="entry name" value="Aminotrans_II_pyridoxalP_BS"/>
</dbReference>
<evidence type="ECO:0000256" key="4">
    <source>
        <dbReference type="ARBA" id="ARBA00022898"/>
    </source>
</evidence>
<sequence>MLKEDIQNRIDKNYNFKFNQNAQNLELYPYFNEVSTASSPVIKVNGANMLNFGSNNYLGLTTHEKVLSESIASLKKYGSGVTGSRLLNGTLDVHKKLENKIANFYNKEASLVFPTGYTTNLGLLSSLLTSEDIAIIDAQIHASVYDGLRQARCTIRSFKHNNIEDLEKTIMSCKIKPTVCVVEGLYSMFGDAGNIKAICGICEKYSITLIVDEAHSVGVLGNKGRGAAELQQVMDKVDVFTITFSKSLGSCGGAIVGPKKIIEFVKVNAKPFLFTAGNTPASLTSALTCLNLLDANPSFIKELHQKKDFLIALLKEKGITPLSKDGPIISLALGNDDQVITTWKKLMDKRVFCNPVLFPAVKKGKGLIRLSIMRTHTIEQLKLLVSSLESVIQSNTI</sequence>
<proteinExistence type="inferred from homology"/>
<keyword evidence="7" id="KW-0032">Aminotransferase</keyword>
<evidence type="ECO:0000256" key="3">
    <source>
        <dbReference type="ARBA" id="ARBA00022679"/>
    </source>
</evidence>
<dbReference type="RefSeq" id="WP_201921107.1">
    <property type="nucleotide sequence ID" value="NZ_JAERQG010000002.1"/>
</dbReference>
<evidence type="ECO:0000313" key="7">
    <source>
        <dbReference type="EMBL" id="MBL0765802.1"/>
    </source>
</evidence>
<dbReference type="PANTHER" id="PTHR13693:SF3">
    <property type="entry name" value="LD36009P"/>
    <property type="match status" value="1"/>
</dbReference>
<dbReference type="SUPFAM" id="SSF53383">
    <property type="entry name" value="PLP-dependent transferases"/>
    <property type="match status" value="1"/>
</dbReference>
<dbReference type="Gene3D" id="3.40.640.10">
    <property type="entry name" value="Type I PLP-dependent aspartate aminotransferase-like (Major domain)"/>
    <property type="match status" value="1"/>
</dbReference>
<organism evidence="7 8">
    <name type="scientific">Marivirga atlantica</name>
    <dbReference type="NCBI Taxonomy" id="1548457"/>
    <lineage>
        <taxon>Bacteria</taxon>
        <taxon>Pseudomonadati</taxon>
        <taxon>Bacteroidota</taxon>
        <taxon>Cytophagia</taxon>
        <taxon>Cytophagales</taxon>
        <taxon>Marivirgaceae</taxon>
        <taxon>Marivirga</taxon>
    </lineage>
</organism>
<evidence type="ECO:0000256" key="2">
    <source>
        <dbReference type="ARBA" id="ARBA00005189"/>
    </source>
</evidence>
<gene>
    <name evidence="7" type="ORF">JKP34_11110</name>
</gene>
<comment type="similarity">
    <text evidence="5">Belongs to the class-II pyridoxal-phosphate-dependent aminotransferase family.</text>
</comment>
<comment type="pathway">
    <text evidence="2">Lipid metabolism.</text>
</comment>
<evidence type="ECO:0000256" key="1">
    <source>
        <dbReference type="ARBA" id="ARBA00001933"/>
    </source>
</evidence>
<keyword evidence="8" id="KW-1185">Reference proteome</keyword>
<feature type="domain" description="Aminotransferase class I/classII large" evidence="6">
    <location>
        <begin position="48"/>
        <end position="387"/>
    </location>
</feature>
<accession>A0A937A8M3</accession>
<dbReference type="InterPro" id="IPR015424">
    <property type="entry name" value="PyrdxlP-dep_Trfase"/>
</dbReference>
<evidence type="ECO:0000256" key="5">
    <source>
        <dbReference type="RuleBase" id="RU003693"/>
    </source>
</evidence>
<dbReference type="InterPro" id="IPR015422">
    <property type="entry name" value="PyrdxlP-dep_Trfase_small"/>
</dbReference>
<dbReference type="GO" id="GO:0030170">
    <property type="term" value="F:pyridoxal phosphate binding"/>
    <property type="evidence" value="ECO:0007669"/>
    <property type="project" value="InterPro"/>
</dbReference>
<keyword evidence="3" id="KW-0808">Transferase</keyword>
<comment type="caution">
    <text evidence="7">The sequence shown here is derived from an EMBL/GenBank/DDBJ whole genome shotgun (WGS) entry which is preliminary data.</text>
</comment>
<dbReference type="AlphaFoldDB" id="A0A937A8M3"/>
<dbReference type="Pfam" id="PF00155">
    <property type="entry name" value="Aminotran_1_2"/>
    <property type="match status" value="1"/>
</dbReference>
<dbReference type="InterPro" id="IPR004839">
    <property type="entry name" value="Aminotransferase_I/II_large"/>
</dbReference>
<dbReference type="GO" id="GO:0008483">
    <property type="term" value="F:transaminase activity"/>
    <property type="evidence" value="ECO:0007669"/>
    <property type="project" value="UniProtKB-KW"/>
</dbReference>
<dbReference type="Proteomes" id="UP000642920">
    <property type="component" value="Unassembled WGS sequence"/>
</dbReference>
<dbReference type="EMBL" id="JAERQG010000002">
    <property type="protein sequence ID" value="MBL0765802.1"/>
    <property type="molecule type" value="Genomic_DNA"/>
</dbReference>
<dbReference type="InterPro" id="IPR015421">
    <property type="entry name" value="PyrdxlP-dep_Trfase_major"/>
</dbReference>